<dbReference type="PANTHER" id="PTHR38590:SF1">
    <property type="entry name" value="BLL0828 PROTEIN"/>
    <property type="match status" value="1"/>
</dbReference>
<evidence type="ECO:0000313" key="3">
    <source>
        <dbReference type="Proteomes" id="UP001500954"/>
    </source>
</evidence>
<sequence length="133" mass="15593">MSKQYTHTKTELKEIRRELRANLTPAEAFLWKHLKARQLKGKRFTKQHSIKNYVVDFYCASQRLIIELDGEAHNNPTAQDYDQKRTAFLESLNYKVIRFENKMVFENLASVLNEITSNFKSDPTPKNTTNSPL</sequence>
<gene>
    <name evidence="2" type="ORF">GCM10022395_21670</name>
</gene>
<comment type="caution">
    <text evidence="2">The sequence shown here is derived from an EMBL/GenBank/DDBJ whole genome shotgun (WGS) entry which is preliminary data.</text>
</comment>
<reference evidence="3" key="1">
    <citation type="journal article" date="2019" name="Int. J. Syst. Evol. Microbiol.">
        <title>The Global Catalogue of Microorganisms (GCM) 10K type strain sequencing project: providing services to taxonomists for standard genome sequencing and annotation.</title>
        <authorList>
            <consortium name="The Broad Institute Genomics Platform"/>
            <consortium name="The Broad Institute Genome Sequencing Center for Infectious Disease"/>
            <person name="Wu L."/>
            <person name="Ma J."/>
        </authorList>
    </citation>
    <scope>NUCLEOTIDE SEQUENCE [LARGE SCALE GENOMIC DNA]</scope>
    <source>
        <strain evidence="3">JCM 17111</strain>
    </source>
</reference>
<dbReference type="Proteomes" id="UP001500954">
    <property type="component" value="Unassembled WGS sequence"/>
</dbReference>
<evidence type="ECO:0000259" key="1">
    <source>
        <dbReference type="Pfam" id="PF04480"/>
    </source>
</evidence>
<name>A0ABP6XSJ5_9FLAO</name>
<evidence type="ECO:0000313" key="2">
    <source>
        <dbReference type="EMBL" id="GAA3571948.1"/>
    </source>
</evidence>
<organism evidence="2 3">
    <name type="scientific">Snuella lapsa</name>
    <dbReference type="NCBI Taxonomy" id="870481"/>
    <lineage>
        <taxon>Bacteria</taxon>
        <taxon>Pseudomonadati</taxon>
        <taxon>Bacteroidota</taxon>
        <taxon>Flavobacteriia</taxon>
        <taxon>Flavobacteriales</taxon>
        <taxon>Flavobacteriaceae</taxon>
        <taxon>Snuella</taxon>
    </lineage>
</organism>
<accession>A0ABP6XSJ5</accession>
<dbReference type="InterPro" id="IPR047216">
    <property type="entry name" value="Endonuclease_DUF559_bact"/>
</dbReference>
<dbReference type="CDD" id="cd01038">
    <property type="entry name" value="Endonuclease_DUF559"/>
    <property type="match status" value="1"/>
</dbReference>
<feature type="domain" description="DUF559" evidence="1">
    <location>
        <begin position="12"/>
        <end position="118"/>
    </location>
</feature>
<protein>
    <recommendedName>
        <fullName evidence="1">DUF559 domain-containing protein</fullName>
    </recommendedName>
</protein>
<dbReference type="Gene3D" id="3.40.960.10">
    <property type="entry name" value="VSR Endonuclease"/>
    <property type="match status" value="1"/>
</dbReference>
<dbReference type="InterPro" id="IPR011335">
    <property type="entry name" value="Restrct_endonuc-II-like"/>
</dbReference>
<dbReference type="PANTHER" id="PTHR38590">
    <property type="entry name" value="BLL0828 PROTEIN"/>
    <property type="match status" value="1"/>
</dbReference>
<dbReference type="RefSeq" id="WP_345006061.1">
    <property type="nucleotide sequence ID" value="NZ_BAABCY010000060.1"/>
</dbReference>
<dbReference type="EMBL" id="BAABCY010000060">
    <property type="protein sequence ID" value="GAA3571948.1"/>
    <property type="molecule type" value="Genomic_DNA"/>
</dbReference>
<dbReference type="InterPro" id="IPR007569">
    <property type="entry name" value="DUF559"/>
</dbReference>
<dbReference type="Pfam" id="PF04480">
    <property type="entry name" value="DUF559"/>
    <property type="match status" value="1"/>
</dbReference>
<keyword evidence="3" id="KW-1185">Reference proteome</keyword>
<proteinExistence type="predicted"/>
<dbReference type="SUPFAM" id="SSF52980">
    <property type="entry name" value="Restriction endonuclease-like"/>
    <property type="match status" value="1"/>
</dbReference>